<evidence type="ECO:0000313" key="3">
    <source>
        <dbReference type="Proteomes" id="UP001168537"/>
    </source>
</evidence>
<dbReference type="EMBL" id="JAUHJR010000008">
    <property type="protein sequence ID" value="MDN4162960.1"/>
    <property type="molecule type" value="Genomic_DNA"/>
</dbReference>
<protein>
    <submittedName>
        <fullName evidence="2">Uncharacterized protein</fullName>
    </submittedName>
</protein>
<proteinExistence type="predicted"/>
<keyword evidence="1" id="KW-0472">Membrane</keyword>
<reference evidence="2" key="1">
    <citation type="submission" date="2023-06" db="EMBL/GenBank/DDBJ databases">
        <title>Draft genome sequence of Nocardioides sp. SOB72.</title>
        <authorList>
            <person name="Zhang G."/>
        </authorList>
    </citation>
    <scope>NUCLEOTIDE SEQUENCE</scope>
    <source>
        <strain evidence="2">SOB72</strain>
    </source>
</reference>
<organism evidence="2 3">
    <name type="scientific">Nocardioides abyssi</name>
    <dbReference type="NCBI Taxonomy" id="3058370"/>
    <lineage>
        <taxon>Bacteria</taxon>
        <taxon>Bacillati</taxon>
        <taxon>Actinomycetota</taxon>
        <taxon>Actinomycetes</taxon>
        <taxon>Propionibacteriales</taxon>
        <taxon>Nocardioidaceae</taxon>
        <taxon>Nocardioides</taxon>
    </lineage>
</organism>
<gene>
    <name evidence="2" type="ORF">QWY29_16445</name>
</gene>
<name>A0ABT8EXP9_9ACTN</name>
<dbReference type="RefSeq" id="WP_300962119.1">
    <property type="nucleotide sequence ID" value="NZ_JAUHJR010000008.1"/>
</dbReference>
<dbReference type="Proteomes" id="UP001168537">
    <property type="component" value="Unassembled WGS sequence"/>
</dbReference>
<keyword evidence="1" id="KW-1133">Transmembrane helix</keyword>
<keyword evidence="3" id="KW-1185">Reference proteome</keyword>
<sequence length="130" mass="12488">MSLRLHPTTASRLGLAVAVGTAALLVLSAGALGIVGDGGRPDRAYVAVPAVLLLGSVAARLRPRGMVLALGATALAQVVVTAALLLADVHGEASVVDVVGITAMFAGLFAAAAALQAVAAGAGDAVVAAD</sequence>
<keyword evidence="1" id="KW-0812">Transmembrane</keyword>
<feature type="transmembrane region" description="Helical" evidence="1">
    <location>
        <begin position="93"/>
        <end position="115"/>
    </location>
</feature>
<feature type="transmembrane region" description="Helical" evidence="1">
    <location>
        <begin position="68"/>
        <end position="87"/>
    </location>
</feature>
<accession>A0ABT8EXP9</accession>
<evidence type="ECO:0000313" key="2">
    <source>
        <dbReference type="EMBL" id="MDN4162960.1"/>
    </source>
</evidence>
<comment type="caution">
    <text evidence="2">The sequence shown here is derived from an EMBL/GenBank/DDBJ whole genome shotgun (WGS) entry which is preliminary data.</text>
</comment>
<evidence type="ECO:0000256" key="1">
    <source>
        <dbReference type="SAM" id="Phobius"/>
    </source>
</evidence>